<dbReference type="OrthoDB" id="10068969at2759"/>
<dbReference type="PROSITE" id="PS50994">
    <property type="entry name" value="INTEGRASE"/>
    <property type="match status" value="1"/>
</dbReference>
<feature type="domain" description="Integrase catalytic" evidence="1">
    <location>
        <begin position="615"/>
        <end position="803"/>
    </location>
</feature>
<dbReference type="PANTHER" id="PTHR47331:SF6">
    <property type="entry name" value="DOUBLECORTIN DOMAIN-CONTAINING PROTEIN"/>
    <property type="match status" value="1"/>
</dbReference>
<protein>
    <submittedName>
        <fullName evidence="2">Uncharacterized protein LOC122145795</fullName>
    </submittedName>
</protein>
<dbReference type="RefSeq" id="XP_042617322.1">
    <property type="nucleotide sequence ID" value="XM_042761388.1"/>
</dbReference>
<evidence type="ECO:0000259" key="1">
    <source>
        <dbReference type="PROSITE" id="PS50994"/>
    </source>
</evidence>
<gene>
    <name evidence="2" type="primary">LOC122145795</name>
</gene>
<proteinExistence type="predicted"/>
<sequence length="921" mass="104165">MAAPQFLDSVITSDSSRKHHTLTGTLRLQSKVWDNQFSTAAKNDNEPAPSIDDTLFLEIMDESMYRDDDNSWVAPLPFKEPRRKMPNNRELAVRRFLSLKRSMQKKPHMQQQYVEFMGGIFSSGHAEIAPALKEGEECWYLPTFGVYHPQKPNKIRVVFDSSAQEDGVSLNSVLLTGPDLNNSLIGVLLRFRKESIAVMADIQQMFHCFMVREDHRNYLRFLWHKDNDVEKEVIDYRMKVHVFGNSPSPAVAVYGLRKAIEAGAKDYGADTVKFVERHFYVDDGLISVPSPAEAIDLLQRTQASLAESNLRLHKFASNSPVVMQAFSPEDCAAVLKDLDLSVFKAGAVALCAHRGKPSGSRITLAHSISTTKTTWFTGPSFIRRSTPETKNENDKFELVESDKDCEIRPQVRTCATHLQVVSCKRFERFSTFKSLVRAVAFLIHMAKSFNGSNSNHGCKGWHICQLPRTPDEMDQAKRVILQQVQQVTFAKELSALNVGKSIAKQSPLQKLSPVLDNGIISVGGRLKHSELENSEKKPIILPKDSHVSVLLTRHYHEQVKHQGRHLTEGAIRAGGLWIVGGKRLVNSVIHKCVICRKLRGKQEEQLMADLPPERLKTCPSFSYVGLDVFGPWTVTTRRTRGGHAQSKRWAILFTCMSSRAVHIEVIESLDTSSCVNALRRFFALRGPAKKLISDRGTNFIGASKELGMDKALQLYLNDQGCSWEFNPPHASHMGGSWERMIGIARRILDSMLLQSKVQLTHDVLCTLMAEVSAIINARPLLPVSSDPDNPFILSPSMLLTQKSCLIPPPGDFLDKDLYTKQWRQVQALANQFWTRWRREYLPLLQKRQKWTISCRNLQVGDIVLLKDKQVPRNSWLMSRVTATFPGKDNRVRKVEVTVNDQSTRKTFLRPVTEVILLLPKD</sequence>
<dbReference type="InterPro" id="IPR001584">
    <property type="entry name" value="Integrase_cat-core"/>
</dbReference>
<dbReference type="Proteomes" id="UP001155660">
    <property type="component" value="Chromosome A7"/>
</dbReference>
<dbReference type="GO" id="GO:0015074">
    <property type="term" value="P:DNA integration"/>
    <property type="evidence" value="ECO:0007669"/>
    <property type="project" value="InterPro"/>
</dbReference>
<organism evidence="2">
    <name type="scientific">Cyprinus carpio</name>
    <name type="common">Common carp</name>
    <dbReference type="NCBI Taxonomy" id="7962"/>
    <lineage>
        <taxon>Eukaryota</taxon>
        <taxon>Metazoa</taxon>
        <taxon>Chordata</taxon>
        <taxon>Craniata</taxon>
        <taxon>Vertebrata</taxon>
        <taxon>Euteleostomi</taxon>
        <taxon>Actinopterygii</taxon>
        <taxon>Neopterygii</taxon>
        <taxon>Teleostei</taxon>
        <taxon>Ostariophysi</taxon>
        <taxon>Cypriniformes</taxon>
        <taxon>Cyprinidae</taxon>
        <taxon>Cyprininae</taxon>
        <taxon>Cyprinus</taxon>
    </lineage>
</organism>
<dbReference type="KEGG" id="ccar:122145795"/>
<dbReference type="GeneID" id="122145795"/>
<dbReference type="AlphaFoldDB" id="A0A9Q9YBT6"/>
<evidence type="ECO:0000313" key="2">
    <source>
        <dbReference type="RefSeq" id="XP_042617322.1"/>
    </source>
</evidence>
<dbReference type="CDD" id="cd01644">
    <property type="entry name" value="RT_pepA17"/>
    <property type="match status" value="1"/>
</dbReference>
<name>A0A9Q9YBT6_CYPCA</name>
<dbReference type="PANTHER" id="PTHR47331">
    <property type="entry name" value="PHD-TYPE DOMAIN-CONTAINING PROTEIN"/>
    <property type="match status" value="1"/>
</dbReference>
<accession>A0A9Q9YBT6</accession>
<reference evidence="2" key="1">
    <citation type="submission" date="2025-08" db="UniProtKB">
        <authorList>
            <consortium name="RefSeq"/>
        </authorList>
    </citation>
    <scope>IDENTIFICATION</scope>
    <source>
        <tissue evidence="2">Muscle</tissue>
    </source>
</reference>
<dbReference type="InterPro" id="IPR040676">
    <property type="entry name" value="DUF5641"/>
</dbReference>
<dbReference type="Pfam" id="PF18701">
    <property type="entry name" value="DUF5641"/>
    <property type="match status" value="1"/>
</dbReference>